<name>A0ABR4NQY3_9SACH</name>
<proteinExistence type="predicted"/>
<evidence type="ECO:0000313" key="2">
    <source>
        <dbReference type="Proteomes" id="UP001623330"/>
    </source>
</evidence>
<gene>
    <name evidence="1" type="ORF">RNJ44_01108</name>
</gene>
<evidence type="ECO:0000313" key="1">
    <source>
        <dbReference type="EMBL" id="KAL3230659.1"/>
    </source>
</evidence>
<keyword evidence="2" id="KW-1185">Reference proteome</keyword>
<dbReference type="EMBL" id="JBEVYD010000009">
    <property type="protein sequence ID" value="KAL3230659.1"/>
    <property type="molecule type" value="Genomic_DNA"/>
</dbReference>
<dbReference type="Proteomes" id="UP001623330">
    <property type="component" value="Unassembled WGS sequence"/>
</dbReference>
<reference evidence="1 2" key="1">
    <citation type="submission" date="2024-05" db="EMBL/GenBank/DDBJ databases">
        <title>Long read based assembly of the Candida bracarensis genome reveals expanded adhesin content.</title>
        <authorList>
            <person name="Marcet-Houben M."/>
            <person name="Ksiezopolska E."/>
            <person name="Gabaldon T."/>
        </authorList>
    </citation>
    <scope>NUCLEOTIDE SEQUENCE [LARGE SCALE GENOMIC DNA]</scope>
    <source>
        <strain evidence="1 2">CBM6</strain>
    </source>
</reference>
<sequence>MSEAIDMRGLMTLVDGVKDKDKRELLETMVQFIYYTLQFATDMAYCTYWIEQQIEKEELKYVCVMQRSSILSVFHSSQLDFADMYSELQNGDGDPNIPISLVLRIHSKLYIKATIDMAHFLGTLLKYDEELNSMQLKVHNCFLGYNNIMNYWNKIPIPGYTKNEDDQKSLENIKRSMLVTTIRDDLFPAWKTQLDNFNTEVFEELIGCEPIRGEFLTATNLPSTTNLDDPQHFVRFLEWLQEKLIKPTQEGTSRDLE</sequence>
<protein>
    <submittedName>
        <fullName evidence="1">Uncharacterized protein</fullName>
    </submittedName>
</protein>
<organism evidence="1 2">
    <name type="scientific">Nakaseomyces bracarensis</name>
    <dbReference type="NCBI Taxonomy" id="273131"/>
    <lineage>
        <taxon>Eukaryota</taxon>
        <taxon>Fungi</taxon>
        <taxon>Dikarya</taxon>
        <taxon>Ascomycota</taxon>
        <taxon>Saccharomycotina</taxon>
        <taxon>Saccharomycetes</taxon>
        <taxon>Saccharomycetales</taxon>
        <taxon>Saccharomycetaceae</taxon>
        <taxon>Nakaseomyces</taxon>
    </lineage>
</organism>
<comment type="caution">
    <text evidence="1">The sequence shown here is derived from an EMBL/GenBank/DDBJ whole genome shotgun (WGS) entry which is preliminary data.</text>
</comment>
<accession>A0ABR4NQY3</accession>